<dbReference type="EMBL" id="WHPF01000001">
    <property type="protein sequence ID" value="NNV53971.1"/>
    <property type="molecule type" value="Genomic_DNA"/>
</dbReference>
<dbReference type="InterPro" id="IPR026341">
    <property type="entry name" value="T9SS_type_B"/>
</dbReference>
<name>A0A8J8FDL5_9BACT</name>
<proteinExistence type="predicted"/>
<feature type="signal peptide" evidence="1">
    <location>
        <begin position="1"/>
        <end position="24"/>
    </location>
</feature>
<evidence type="ECO:0000256" key="1">
    <source>
        <dbReference type="SAM" id="SignalP"/>
    </source>
</evidence>
<comment type="caution">
    <text evidence="2">The sequence shown here is derived from an EMBL/GenBank/DDBJ whole genome shotgun (WGS) entry which is preliminary data.</text>
</comment>
<dbReference type="AlphaFoldDB" id="A0A8J8FDL5"/>
<dbReference type="Proteomes" id="UP000598971">
    <property type="component" value="Unassembled WGS sequence"/>
</dbReference>
<evidence type="ECO:0000313" key="3">
    <source>
        <dbReference type="Proteomes" id="UP000598971"/>
    </source>
</evidence>
<dbReference type="Pfam" id="PF13585">
    <property type="entry name" value="CHU_C"/>
    <property type="match status" value="1"/>
</dbReference>
<evidence type="ECO:0000313" key="2">
    <source>
        <dbReference type="EMBL" id="NNV53971.1"/>
    </source>
</evidence>
<protein>
    <submittedName>
        <fullName evidence="2">T9SS type B sorting domain-containing protein</fullName>
    </submittedName>
</protein>
<reference evidence="2" key="1">
    <citation type="submission" date="2019-10" db="EMBL/GenBank/DDBJ databases">
        <title>Draft genome sequence of Panacibacter sp. KCS-6.</title>
        <authorList>
            <person name="Yim K.J."/>
        </authorList>
    </citation>
    <scope>NUCLEOTIDE SEQUENCE</scope>
    <source>
        <strain evidence="2">KCS-6</strain>
    </source>
</reference>
<keyword evidence="1" id="KW-0732">Signal</keyword>
<dbReference type="RefSeq" id="WP_171605889.1">
    <property type="nucleotide sequence ID" value="NZ_WHPF01000001.1"/>
</dbReference>
<feature type="chain" id="PRO_5035190609" evidence="1">
    <location>
        <begin position="25"/>
        <end position="476"/>
    </location>
</feature>
<sequence length="476" mass="51831">MSWPYKISIFLTFLLLAQIPAIHAIGQCTVQNGPPPSNQLFNTASNGIGGKLAGALADRNWQVAEDNINGPYLPAIVMSTLPPDYYVSTWTDCSWISINQSGAHGGDHNYFYKMNFDLPCFTPCNKSYNDEGSFCLSLDILCDNSVYEIYVNGIPQSRALGGLFPVNDPYHAVGEKLEGMVSVSLCHNWKAGNNSIVIEVASSGPQTGVLIQASTVFPQNIATYIADTICEGSTYLLGNSNISKPGYSFETIHTSSGCDSTIALNLFIKARATTTINQSICEGGSYLGYNTAGTYTDTFTTINGCDSIRTLHLITESLPKPVLNGNEGFCEGDSLVLSPGDFLSYLWQDGSTQHHFTVKKSGIYSVTVSNACGISSISAEVLAKDCQINFPTAFTPNGDGRNDYFKVLTSYSFEAYHFKVYNRWGQQVFETNTPSVGWDGTINGKLQPAASSYIWYCSYKKAGQTHQLKGTIILIR</sequence>
<gene>
    <name evidence="2" type="ORF">GD597_00780</name>
</gene>
<keyword evidence="3" id="KW-1185">Reference proteome</keyword>
<accession>A0A8J8FDL5</accession>
<dbReference type="NCBIfam" id="TIGR04131">
    <property type="entry name" value="Bac_Flav_CTERM"/>
    <property type="match status" value="1"/>
</dbReference>
<organism evidence="2 3">
    <name type="scientific">Limnovirga soli</name>
    <dbReference type="NCBI Taxonomy" id="2656915"/>
    <lineage>
        <taxon>Bacteria</taxon>
        <taxon>Pseudomonadati</taxon>
        <taxon>Bacteroidota</taxon>
        <taxon>Chitinophagia</taxon>
        <taxon>Chitinophagales</taxon>
        <taxon>Chitinophagaceae</taxon>
        <taxon>Limnovirga</taxon>
    </lineage>
</organism>